<keyword evidence="3" id="KW-0472">Membrane</keyword>
<dbReference type="EMBL" id="VKHT01000617">
    <property type="protein sequence ID" value="MBB0245815.1"/>
    <property type="molecule type" value="Genomic_DNA"/>
</dbReference>
<keyword evidence="6" id="KW-1185">Reference proteome</keyword>
<feature type="region of interest" description="Disordered" evidence="2">
    <location>
        <begin position="44"/>
        <end position="119"/>
    </location>
</feature>
<dbReference type="AlphaFoldDB" id="A0A7W3Y2X4"/>
<feature type="transmembrane region" description="Helical" evidence="3">
    <location>
        <begin position="300"/>
        <end position="331"/>
    </location>
</feature>
<proteinExistence type="predicted"/>
<gene>
    <name evidence="5" type="ORF">FNQ90_17305</name>
</gene>
<comment type="caution">
    <text evidence="5">The sequence shown here is derived from an EMBL/GenBank/DDBJ whole genome shotgun (WGS) entry which is preliminary data.</text>
</comment>
<feature type="region of interest" description="Disordered" evidence="2">
    <location>
        <begin position="339"/>
        <end position="404"/>
    </location>
</feature>
<evidence type="ECO:0000259" key="4">
    <source>
        <dbReference type="Pfam" id="PF14257"/>
    </source>
</evidence>
<evidence type="ECO:0000313" key="5">
    <source>
        <dbReference type="EMBL" id="MBB0245815.1"/>
    </source>
</evidence>
<evidence type="ECO:0000313" key="6">
    <source>
        <dbReference type="Proteomes" id="UP000538929"/>
    </source>
</evidence>
<dbReference type="InterPro" id="IPR025645">
    <property type="entry name" value="DUF4349"/>
</dbReference>
<evidence type="ECO:0000256" key="2">
    <source>
        <dbReference type="SAM" id="MobiDB-lite"/>
    </source>
</evidence>
<dbReference type="Proteomes" id="UP000538929">
    <property type="component" value="Unassembled WGS sequence"/>
</dbReference>
<reference evidence="6" key="1">
    <citation type="submission" date="2019-10" db="EMBL/GenBank/DDBJ databases">
        <title>Streptomyces sp. nov., a novel actinobacterium isolated from alkaline environment.</title>
        <authorList>
            <person name="Golinska P."/>
        </authorList>
    </citation>
    <scope>NUCLEOTIDE SEQUENCE [LARGE SCALE GENOMIC DNA]</scope>
    <source>
        <strain evidence="6">DSM 42118</strain>
    </source>
</reference>
<evidence type="ECO:0000256" key="1">
    <source>
        <dbReference type="SAM" id="Coils"/>
    </source>
</evidence>
<dbReference type="Pfam" id="PF14257">
    <property type="entry name" value="DUF4349"/>
    <property type="match status" value="1"/>
</dbReference>
<dbReference type="RefSeq" id="WP_182607247.1">
    <property type="nucleotide sequence ID" value="NZ_VKHT01000617.1"/>
</dbReference>
<feature type="compositionally biased region" description="Basic and acidic residues" evidence="2">
    <location>
        <begin position="372"/>
        <end position="391"/>
    </location>
</feature>
<name>A0A7W3Y2X4_9ACTN</name>
<feature type="compositionally biased region" description="Acidic residues" evidence="2">
    <location>
        <begin position="89"/>
        <end position="108"/>
    </location>
</feature>
<feature type="coiled-coil region" evidence="1">
    <location>
        <begin position="214"/>
        <end position="264"/>
    </location>
</feature>
<keyword evidence="1" id="KW-0175">Coiled coil</keyword>
<keyword evidence="3" id="KW-1133">Transmembrane helix</keyword>
<feature type="domain" description="DUF4349" evidence="4">
    <location>
        <begin position="122"/>
        <end position="332"/>
    </location>
</feature>
<accession>A0A7W3Y2X4</accession>
<sequence>MTVRYGSVEDGTRGAGAPRSRWWAVVAVLTALMVAGCSGEGFGGSEAADHSAVGESGEDSAGGFPEHFPEEGDGVGAAPAPEREAPEPGPEDAGDEDAADSAADDPDGTDTAAVPPELRGTHLIRTAHLIVLTGDVRDAWSDAVGVTERAGGFVASEWSDRDREGRERSRLTLRVPPERYDEVLVRLSELGELREREVATEDVTGQVVDVAARIATQEESVARVRALMEEAESLSDVVRLESELSSRQAELEALKARYASLRERSGMGTITVELREPGAEEMEEREPGAPSPLGALESGWGAFLLTLGWIAAALGATLPFVVTLVLLWLVWRLLRSRRPERAPRESAGPTAAGTVPPPPSAPPATVAAPRAAGEDHDGDGAGDGADDRAGDAGDGTGGPDRPAS</sequence>
<protein>
    <submittedName>
        <fullName evidence="5">DUF4349 domain-containing protein</fullName>
    </submittedName>
</protein>
<organism evidence="5 6">
    <name type="scientific">Streptomyces alkaliphilus</name>
    <dbReference type="NCBI Taxonomy" id="1472722"/>
    <lineage>
        <taxon>Bacteria</taxon>
        <taxon>Bacillati</taxon>
        <taxon>Actinomycetota</taxon>
        <taxon>Actinomycetes</taxon>
        <taxon>Kitasatosporales</taxon>
        <taxon>Streptomycetaceae</taxon>
        <taxon>Streptomyces</taxon>
    </lineage>
</organism>
<feature type="compositionally biased region" description="Low complexity" evidence="2">
    <location>
        <begin position="345"/>
        <end position="354"/>
    </location>
</feature>
<evidence type="ECO:0000256" key="3">
    <source>
        <dbReference type="SAM" id="Phobius"/>
    </source>
</evidence>
<keyword evidence="3" id="KW-0812">Transmembrane</keyword>